<dbReference type="GO" id="GO:0005829">
    <property type="term" value="C:cytosol"/>
    <property type="evidence" value="ECO:0007669"/>
    <property type="project" value="TreeGrafter"/>
</dbReference>
<comment type="cofactor">
    <cofactor evidence="1">
        <name>Mg(2+)</name>
        <dbReference type="ChEBI" id="CHEBI:18420"/>
    </cofactor>
</comment>
<comment type="caution">
    <text evidence="14">The sequence shown here is derived from an EMBL/GenBank/DDBJ whole genome shotgun (WGS) entry which is preliminary data.</text>
</comment>
<keyword evidence="9" id="KW-0067">ATP-binding</keyword>
<dbReference type="SUPFAM" id="SSF53748">
    <property type="entry name" value="Phosphoglycerate kinase"/>
    <property type="match status" value="1"/>
</dbReference>
<dbReference type="GO" id="GO:0006094">
    <property type="term" value="P:gluconeogenesis"/>
    <property type="evidence" value="ECO:0007669"/>
    <property type="project" value="TreeGrafter"/>
</dbReference>
<protein>
    <recommendedName>
        <fullName evidence="4 12">Phosphoglycerate kinase</fullName>
        <ecNumber evidence="4 12">2.7.2.3</ecNumber>
    </recommendedName>
</protein>
<proteinExistence type="inferred from homology"/>
<evidence type="ECO:0000256" key="6">
    <source>
        <dbReference type="ARBA" id="ARBA00022723"/>
    </source>
</evidence>
<evidence type="ECO:0000313" key="15">
    <source>
        <dbReference type="Proteomes" id="UP000596742"/>
    </source>
</evidence>
<dbReference type="EMBL" id="UYJE01007702">
    <property type="protein sequence ID" value="VDI57182.1"/>
    <property type="molecule type" value="Genomic_DNA"/>
</dbReference>
<dbReference type="InterPro" id="IPR015824">
    <property type="entry name" value="Phosphoglycerate_kinase_N"/>
</dbReference>
<keyword evidence="8 12" id="KW-0418">Kinase</keyword>
<evidence type="ECO:0000256" key="8">
    <source>
        <dbReference type="ARBA" id="ARBA00022777"/>
    </source>
</evidence>
<evidence type="ECO:0000256" key="5">
    <source>
        <dbReference type="ARBA" id="ARBA00022679"/>
    </source>
</evidence>
<dbReference type="Proteomes" id="UP000596742">
    <property type="component" value="Unassembled WGS sequence"/>
</dbReference>
<dbReference type="EC" id="2.7.2.3" evidence="4 12"/>
<keyword evidence="7" id="KW-0547">Nucleotide-binding</keyword>
<accession>A0A8B6G107</accession>
<dbReference type="Pfam" id="PF00162">
    <property type="entry name" value="PGK"/>
    <property type="match status" value="1"/>
</dbReference>
<evidence type="ECO:0000256" key="10">
    <source>
        <dbReference type="ARBA" id="ARBA00022842"/>
    </source>
</evidence>
<dbReference type="UniPathway" id="UPA00109">
    <property type="reaction ID" value="UER00185"/>
</dbReference>
<evidence type="ECO:0000256" key="4">
    <source>
        <dbReference type="ARBA" id="ARBA00013061"/>
    </source>
</evidence>
<evidence type="ECO:0000256" key="1">
    <source>
        <dbReference type="ARBA" id="ARBA00001946"/>
    </source>
</evidence>
<evidence type="ECO:0000313" key="14">
    <source>
        <dbReference type="EMBL" id="VDI57182.1"/>
    </source>
</evidence>
<comment type="pathway">
    <text evidence="2 12">Carbohydrate degradation; glycolysis; pyruvate from D-glyceraldehyde 3-phosphate: step 2/5.</text>
</comment>
<reference evidence="14" key="1">
    <citation type="submission" date="2018-11" db="EMBL/GenBank/DDBJ databases">
        <authorList>
            <person name="Alioto T."/>
            <person name="Alioto T."/>
        </authorList>
    </citation>
    <scope>NUCLEOTIDE SEQUENCE</scope>
</reference>
<dbReference type="AlphaFoldDB" id="A0A8B6G107"/>
<dbReference type="GO" id="GO:0004618">
    <property type="term" value="F:phosphoglycerate kinase activity"/>
    <property type="evidence" value="ECO:0007669"/>
    <property type="project" value="UniProtKB-EC"/>
</dbReference>
<organism evidence="14 15">
    <name type="scientific">Mytilus galloprovincialis</name>
    <name type="common">Mediterranean mussel</name>
    <dbReference type="NCBI Taxonomy" id="29158"/>
    <lineage>
        <taxon>Eukaryota</taxon>
        <taxon>Metazoa</taxon>
        <taxon>Spiralia</taxon>
        <taxon>Lophotrochozoa</taxon>
        <taxon>Mollusca</taxon>
        <taxon>Bivalvia</taxon>
        <taxon>Autobranchia</taxon>
        <taxon>Pteriomorphia</taxon>
        <taxon>Mytilida</taxon>
        <taxon>Mytiloidea</taxon>
        <taxon>Mytilidae</taxon>
        <taxon>Mytilinae</taxon>
        <taxon>Mytilus</taxon>
    </lineage>
</organism>
<dbReference type="InterPro" id="IPR036043">
    <property type="entry name" value="Phosphoglycerate_kinase_sf"/>
</dbReference>
<sequence length="381" mass="43388">MTSYTFSLIEVWSWHTRTSLELNFNFLVGQLKDTYGLLYCYHMRICENENQYTLMSISNNSTALPTVIVNLDIDFLRENKIEGVREVGLYIYYSEHYSTIRMEQMKFSHSKIGQIIEFCVVFEKKIRNTSEHINLYNDYCLLRHDRDIRIIYMSLVSHKLISIMTQNWLKSVIKIFSIVEEDVDKTHKYLTKRHMFHALPTQTTHISYSLTSHVKLLEFNELFDNEYKLWYCILIKVIIYESPTYEVSGGKIGLILVFPRTSFVYVELNNITYILIGLDVGEKSIAMFSEVIGRAKTIVWNGPPGVFEFPNFSKGTKSMMDAVVKATQGGATSIIGGGDTATCAAKYNTEDKVSHVSTGGGASLELLEGKVLPGVAALSDA</sequence>
<keyword evidence="10" id="KW-0460">Magnesium</keyword>
<evidence type="ECO:0000256" key="11">
    <source>
        <dbReference type="ARBA" id="ARBA00023152"/>
    </source>
</evidence>
<evidence type="ECO:0000256" key="2">
    <source>
        <dbReference type="ARBA" id="ARBA00004838"/>
    </source>
</evidence>
<dbReference type="PANTHER" id="PTHR11406:SF0">
    <property type="entry name" value="PHOSPHOGLYCERATE KINASE"/>
    <property type="match status" value="1"/>
</dbReference>
<dbReference type="GO" id="GO:0043531">
    <property type="term" value="F:ADP binding"/>
    <property type="evidence" value="ECO:0007669"/>
    <property type="project" value="TreeGrafter"/>
</dbReference>
<dbReference type="PRINTS" id="PR00477">
    <property type="entry name" value="PHGLYCKINASE"/>
</dbReference>
<comment type="subunit">
    <text evidence="13">Monomer.</text>
</comment>
<dbReference type="GO" id="GO:0005524">
    <property type="term" value="F:ATP binding"/>
    <property type="evidence" value="ECO:0007669"/>
    <property type="project" value="UniProtKB-KW"/>
</dbReference>
<evidence type="ECO:0000256" key="9">
    <source>
        <dbReference type="ARBA" id="ARBA00022840"/>
    </source>
</evidence>
<evidence type="ECO:0000256" key="13">
    <source>
        <dbReference type="RuleBase" id="RU000696"/>
    </source>
</evidence>
<comment type="similarity">
    <text evidence="3 12">Belongs to the phosphoglycerate kinase family.</text>
</comment>
<dbReference type="GO" id="GO:0046872">
    <property type="term" value="F:metal ion binding"/>
    <property type="evidence" value="ECO:0007669"/>
    <property type="project" value="UniProtKB-KW"/>
</dbReference>
<gene>
    <name evidence="14" type="ORF">MGAL_10B030257</name>
</gene>
<keyword evidence="6" id="KW-0479">Metal-binding</keyword>
<name>A0A8B6G107_MYTGA</name>
<keyword evidence="15" id="KW-1185">Reference proteome</keyword>
<evidence type="ECO:0000256" key="3">
    <source>
        <dbReference type="ARBA" id="ARBA00008982"/>
    </source>
</evidence>
<evidence type="ECO:0000256" key="12">
    <source>
        <dbReference type="RuleBase" id="RU000532"/>
    </source>
</evidence>
<dbReference type="InterPro" id="IPR001576">
    <property type="entry name" value="Phosphoglycerate_kinase"/>
</dbReference>
<dbReference type="FunFam" id="3.40.50.1260:FF:000031">
    <property type="entry name" value="Phosphoglycerate kinase 1"/>
    <property type="match status" value="1"/>
</dbReference>
<keyword evidence="5 12" id="KW-0808">Transferase</keyword>
<comment type="catalytic activity">
    <reaction evidence="12">
        <text>(2R)-3-phosphoglycerate + ATP = (2R)-3-phospho-glyceroyl phosphate + ADP</text>
        <dbReference type="Rhea" id="RHEA:14801"/>
        <dbReference type="ChEBI" id="CHEBI:30616"/>
        <dbReference type="ChEBI" id="CHEBI:57604"/>
        <dbReference type="ChEBI" id="CHEBI:58272"/>
        <dbReference type="ChEBI" id="CHEBI:456216"/>
        <dbReference type="EC" id="2.7.2.3"/>
    </reaction>
</comment>
<evidence type="ECO:0000256" key="7">
    <source>
        <dbReference type="ARBA" id="ARBA00022741"/>
    </source>
</evidence>
<dbReference type="GO" id="GO:0006096">
    <property type="term" value="P:glycolytic process"/>
    <property type="evidence" value="ECO:0007669"/>
    <property type="project" value="UniProtKB-UniPathway"/>
</dbReference>
<dbReference type="PANTHER" id="PTHR11406">
    <property type="entry name" value="PHOSPHOGLYCERATE KINASE"/>
    <property type="match status" value="1"/>
</dbReference>
<dbReference type="Gene3D" id="3.40.50.1260">
    <property type="entry name" value="Phosphoglycerate kinase, N-terminal domain"/>
    <property type="match status" value="1"/>
</dbReference>
<dbReference type="OrthoDB" id="275353at2759"/>
<keyword evidence="11" id="KW-0324">Glycolysis</keyword>